<dbReference type="AlphaFoldDB" id="A0A1M2VK28"/>
<evidence type="ECO:0000313" key="2">
    <source>
        <dbReference type="EMBL" id="OJT07955.1"/>
    </source>
</evidence>
<dbReference type="InterPro" id="IPR003615">
    <property type="entry name" value="HNH_nuc"/>
</dbReference>
<dbReference type="EMBL" id="MNAD01001097">
    <property type="protein sequence ID" value="OJT07955.1"/>
    <property type="molecule type" value="Genomic_DNA"/>
</dbReference>
<dbReference type="OMA" id="HFIYATQ"/>
<accession>A0A1M2VK28</accession>
<dbReference type="OrthoDB" id="2142759at2759"/>
<gene>
    <name evidence="2" type="ORF">TRAPUB_1166</name>
</gene>
<dbReference type="Proteomes" id="UP000184267">
    <property type="component" value="Unassembled WGS sequence"/>
</dbReference>
<sequence length="259" mass="29306">MQNAERDMSVLVQSKPIIRTWSTLSITPYILYGMVNAVLAVKSGPGQPLVTPGDDQWLIVQLPYGQALSPTSHAAVPAGEYEISLRRQGLDYYPRPELQNLNWDRDGKTKRDPDFRDLVRATYQRCAVTGTPFRLDVQAAHICPVSTNFEIWDALVQYAFGEDVQMTTQFLHGTSNGMLLRADVHIAFDAYAITVVQVPQLEWSWSLLAMDPDLASDMKGKKFTINRPDDDGDRRRLVRSLQLHFIYATQKYAGAWFPV</sequence>
<feature type="domain" description="HNH nuclease" evidence="1">
    <location>
        <begin position="126"/>
        <end position="196"/>
    </location>
</feature>
<dbReference type="Pfam" id="PF13391">
    <property type="entry name" value="HNH_2"/>
    <property type="match status" value="1"/>
</dbReference>
<keyword evidence="3" id="KW-1185">Reference proteome</keyword>
<evidence type="ECO:0000313" key="3">
    <source>
        <dbReference type="Proteomes" id="UP000184267"/>
    </source>
</evidence>
<name>A0A1M2VK28_TRAPU</name>
<proteinExistence type="predicted"/>
<organism evidence="2 3">
    <name type="scientific">Trametes pubescens</name>
    <name type="common">White-rot fungus</name>
    <dbReference type="NCBI Taxonomy" id="154538"/>
    <lineage>
        <taxon>Eukaryota</taxon>
        <taxon>Fungi</taxon>
        <taxon>Dikarya</taxon>
        <taxon>Basidiomycota</taxon>
        <taxon>Agaricomycotina</taxon>
        <taxon>Agaricomycetes</taxon>
        <taxon>Polyporales</taxon>
        <taxon>Polyporaceae</taxon>
        <taxon>Trametes</taxon>
    </lineage>
</organism>
<reference evidence="2 3" key="1">
    <citation type="submission" date="2016-10" db="EMBL/GenBank/DDBJ databases">
        <title>Genome sequence of the basidiomycete white-rot fungus Trametes pubescens.</title>
        <authorList>
            <person name="Makela M.R."/>
            <person name="Granchi Z."/>
            <person name="Peng M."/>
            <person name="De Vries R.P."/>
            <person name="Grigoriev I."/>
            <person name="Riley R."/>
            <person name="Hilden K."/>
        </authorList>
    </citation>
    <scope>NUCLEOTIDE SEQUENCE [LARGE SCALE GENOMIC DNA]</scope>
    <source>
        <strain evidence="2 3">FBCC735</strain>
    </source>
</reference>
<protein>
    <recommendedName>
        <fullName evidence="1">HNH nuclease domain-containing protein</fullName>
    </recommendedName>
</protein>
<comment type="caution">
    <text evidence="2">The sequence shown here is derived from an EMBL/GenBank/DDBJ whole genome shotgun (WGS) entry which is preliminary data.</text>
</comment>
<evidence type="ECO:0000259" key="1">
    <source>
        <dbReference type="Pfam" id="PF13391"/>
    </source>
</evidence>